<sequence>MECRSWLKEKYNLPNGRYYRQARNILLFEQVSAASSALDLFNKKIQIPEQKLIQNPQKRYDINHQESDIEFVDADLSWTDNVITAVRDLCDLIVTYWLPKGLNVEHPPKTINSMLFNQKQKELIEVPLKFADLANDIMTDAELDFDYSSALSRYEDVFLPLYYHELWHNFVDANNEMSNDLSQHQLSVEFNAIDKNQRVLFGEYLPDYTDDYNPQNRLFSPYDVVILTIEGKQYFGIIVYARHTRFEDNNNQKQQQQQQQSSKSTWSGNYYSCHHY</sequence>
<dbReference type="EMBL" id="CAJOBA010045681">
    <property type="protein sequence ID" value="CAF4180051.1"/>
    <property type="molecule type" value="Genomic_DNA"/>
</dbReference>
<name>A0A8S2F1Q3_9BILA</name>
<dbReference type="Proteomes" id="UP000677228">
    <property type="component" value="Unassembled WGS sequence"/>
</dbReference>
<evidence type="ECO:0000313" key="1">
    <source>
        <dbReference type="EMBL" id="CAF1370946.1"/>
    </source>
</evidence>
<proteinExistence type="predicted"/>
<evidence type="ECO:0000313" key="3">
    <source>
        <dbReference type="Proteomes" id="UP000677228"/>
    </source>
</evidence>
<dbReference type="EMBL" id="CAJNOK010024015">
    <property type="protein sequence ID" value="CAF1370946.1"/>
    <property type="molecule type" value="Genomic_DNA"/>
</dbReference>
<comment type="caution">
    <text evidence="1">The sequence shown here is derived from an EMBL/GenBank/DDBJ whole genome shotgun (WGS) entry which is preliminary data.</text>
</comment>
<accession>A0A8S2F1Q3</accession>
<evidence type="ECO:0000313" key="2">
    <source>
        <dbReference type="EMBL" id="CAF4180051.1"/>
    </source>
</evidence>
<dbReference type="Proteomes" id="UP000682733">
    <property type="component" value="Unassembled WGS sequence"/>
</dbReference>
<dbReference type="AlphaFoldDB" id="A0A8S2F1Q3"/>
<organism evidence="1 3">
    <name type="scientific">Didymodactylos carnosus</name>
    <dbReference type="NCBI Taxonomy" id="1234261"/>
    <lineage>
        <taxon>Eukaryota</taxon>
        <taxon>Metazoa</taxon>
        <taxon>Spiralia</taxon>
        <taxon>Gnathifera</taxon>
        <taxon>Rotifera</taxon>
        <taxon>Eurotatoria</taxon>
        <taxon>Bdelloidea</taxon>
        <taxon>Philodinida</taxon>
        <taxon>Philodinidae</taxon>
        <taxon>Didymodactylos</taxon>
    </lineage>
</organism>
<reference evidence="1" key="1">
    <citation type="submission" date="2021-02" db="EMBL/GenBank/DDBJ databases">
        <authorList>
            <person name="Nowell W R."/>
        </authorList>
    </citation>
    <scope>NUCLEOTIDE SEQUENCE</scope>
</reference>
<gene>
    <name evidence="1" type="ORF">OVA965_LOCUS31671</name>
    <name evidence="2" type="ORF">TMI583_LOCUS32503</name>
</gene>
<protein>
    <submittedName>
        <fullName evidence="1">Uncharacterized protein</fullName>
    </submittedName>
</protein>